<feature type="compositionally biased region" description="Basic and acidic residues" evidence="1">
    <location>
        <begin position="129"/>
        <end position="140"/>
    </location>
</feature>
<dbReference type="SUPFAM" id="SSF53448">
    <property type="entry name" value="Nucleotide-diphospho-sugar transferases"/>
    <property type="match status" value="1"/>
</dbReference>
<keyword evidence="3" id="KW-0328">Glycosyltransferase</keyword>
<keyword evidence="3" id="KW-0808">Transferase</keyword>
<dbReference type="EMBL" id="CP165734">
    <property type="protein sequence ID" value="XDV61165.1"/>
    <property type="molecule type" value="Genomic_DNA"/>
</dbReference>
<dbReference type="InterPro" id="IPR050834">
    <property type="entry name" value="Glycosyltransf_2"/>
</dbReference>
<dbReference type="InterPro" id="IPR029044">
    <property type="entry name" value="Nucleotide-diphossugar_trans"/>
</dbReference>
<dbReference type="PANTHER" id="PTHR43685">
    <property type="entry name" value="GLYCOSYLTRANSFERASE"/>
    <property type="match status" value="1"/>
</dbReference>
<organism evidence="3">
    <name type="scientific">Bradyrhizobium sp. LLZ17</name>
    <dbReference type="NCBI Taxonomy" id="3239388"/>
    <lineage>
        <taxon>Bacteria</taxon>
        <taxon>Pseudomonadati</taxon>
        <taxon>Pseudomonadota</taxon>
        <taxon>Alphaproteobacteria</taxon>
        <taxon>Hyphomicrobiales</taxon>
        <taxon>Nitrobacteraceae</taxon>
        <taxon>Bradyrhizobium</taxon>
    </lineage>
</organism>
<evidence type="ECO:0000259" key="2">
    <source>
        <dbReference type="Pfam" id="PF00535"/>
    </source>
</evidence>
<dbReference type="GO" id="GO:0016757">
    <property type="term" value="F:glycosyltransferase activity"/>
    <property type="evidence" value="ECO:0007669"/>
    <property type="project" value="UniProtKB-KW"/>
</dbReference>
<dbReference type="InterPro" id="IPR001173">
    <property type="entry name" value="Glyco_trans_2-like"/>
</dbReference>
<reference evidence="3" key="1">
    <citation type="submission" date="2024-08" db="EMBL/GenBank/DDBJ databases">
        <authorList>
            <person name="Chaddad Z."/>
            <person name="Lamrabet M."/>
            <person name="Bouhnik O."/>
            <person name="Alami S."/>
            <person name="Wipf D."/>
            <person name="Courty P.E."/>
            <person name="Missbah El Idrissi M."/>
        </authorList>
    </citation>
    <scope>NUCLEOTIDE SEQUENCE</scope>
    <source>
        <strain evidence="3">LLZ17</strain>
    </source>
</reference>
<dbReference type="EC" id="2.4.-.-" evidence="3"/>
<dbReference type="CDD" id="cd00761">
    <property type="entry name" value="Glyco_tranf_GTA_type"/>
    <property type="match status" value="1"/>
</dbReference>
<dbReference type="AlphaFoldDB" id="A0AB39XVD1"/>
<dbReference type="Pfam" id="PF00535">
    <property type="entry name" value="Glycos_transf_2"/>
    <property type="match status" value="1"/>
</dbReference>
<accession>A0AB39XVD1</accession>
<gene>
    <name evidence="3" type="ORF">AB8Z38_15850</name>
</gene>
<evidence type="ECO:0000313" key="3">
    <source>
        <dbReference type="EMBL" id="XDV61165.1"/>
    </source>
</evidence>
<dbReference type="RefSeq" id="WP_369726505.1">
    <property type="nucleotide sequence ID" value="NZ_CP165734.1"/>
</dbReference>
<dbReference type="PANTHER" id="PTHR43685:SF3">
    <property type="entry name" value="SLR2126 PROTEIN"/>
    <property type="match status" value="1"/>
</dbReference>
<sequence>MDLSIIICTRNRGTRLCGTLGALRALRTSHRYEIIWVDNASTDDTARVLKDELASDPASRLIRCERIGLGAARNEGWKASRGKIVAFTDDDCYPSPDYVDAWIAAFSEYPDVGAMGGASCSTTGNMRELPSKRDKSRECSRNAPSCGPACCKAPMLPFGERPLN</sequence>
<protein>
    <submittedName>
        <fullName evidence="3">Glycosyltransferase family A protein</fullName>
        <ecNumber evidence="3">2.4.-.-</ecNumber>
    </submittedName>
</protein>
<name>A0AB39XVD1_9BRAD</name>
<proteinExistence type="predicted"/>
<dbReference type="Gene3D" id="3.90.550.10">
    <property type="entry name" value="Spore Coat Polysaccharide Biosynthesis Protein SpsA, Chain A"/>
    <property type="match status" value="1"/>
</dbReference>
<evidence type="ECO:0000256" key="1">
    <source>
        <dbReference type="SAM" id="MobiDB-lite"/>
    </source>
</evidence>
<feature type="region of interest" description="Disordered" evidence="1">
    <location>
        <begin position="124"/>
        <end position="144"/>
    </location>
</feature>
<feature type="domain" description="Glycosyltransferase 2-like" evidence="2">
    <location>
        <begin position="4"/>
        <end position="118"/>
    </location>
</feature>